<accession>A0ABS2RN16</accession>
<gene>
    <name evidence="1" type="ORF">JOE57_002260</name>
</gene>
<sequence length="29" mass="3094">MEAVQYGWLGALAVLGDRDLPGGRFVSDT</sequence>
<evidence type="ECO:0000313" key="2">
    <source>
        <dbReference type="Proteomes" id="UP000704762"/>
    </source>
</evidence>
<organism evidence="1 2">
    <name type="scientific">Microlunatus panaciterrae</name>
    <dbReference type="NCBI Taxonomy" id="400768"/>
    <lineage>
        <taxon>Bacteria</taxon>
        <taxon>Bacillati</taxon>
        <taxon>Actinomycetota</taxon>
        <taxon>Actinomycetes</taxon>
        <taxon>Propionibacteriales</taxon>
        <taxon>Propionibacteriaceae</taxon>
        <taxon>Microlunatus</taxon>
    </lineage>
</organism>
<reference evidence="1 2" key="1">
    <citation type="submission" date="2021-01" db="EMBL/GenBank/DDBJ databases">
        <title>Sequencing the genomes of 1000 actinobacteria strains.</title>
        <authorList>
            <person name="Klenk H.-P."/>
        </authorList>
    </citation>
    <scope>NUCLEOTIDE SEQUENCE [LARGE SCALE GENOMIC DNA]</scope>
    <source>
        <strain evidence="1 2">DSM 18662</strain>
    </source>
</reference>
<name>A0ABS2RN16_9ACTN</name>
<dbReference type="Proteomes" id="UP000704762">
    <property type="component" value="Unassembled WGS sequence"/>
</dbReference>
<proteinExistence type="predicted"/>
<keyword evidence="2" id="KW-1185">Reference proteome</keyword>
<evidence type="ECO:0000313" key="1">
    <source>
        <dbReference type="EMBL" id="MBM7799339.1"/>
    </source>
</evidence>
<comment type="caution">
    <text evidence="1">The sequence shown here is derived from an EMBL/GenBank/DDBJ whole genome shotgun (WGS) entry which is preliminary data.</text>
</comment>
<protein>
    <submittedName>
        <fullName evidence="1">Uncharacterized protein</fullName>
    </submittedName>
</protein>
<dbReference type="EMBL" id="JAFBCF010000001">
    <property type="protein sequence ID" value="MBM7799339.1"/>
    <property type="molecule type" value="Genomic_DNA"/>
</dbReference>